<evidence type="ECO:0000256" key="5">
    <source>
        <dbReference type="ARBA" id="ARBA00033748"/>
    </source>
</evidence>
<evidence type="ECO:0000313" key="10">
    <source>
        <dbReference type="Proteomes" id="UP000029714"/>
    </source>
</evidence>
<dbReference type="PANTHER" id="PTHR30011:SF16">
    <property type="entry name" value="C2H2 FINGER DOMAIN TRANSCRIPTION FACTOR (EUROFUNG)-RELATED"/>
    <property type="match status" value="1"/>
</dbReference>
<dbReference type="InterPro" id="IPR011251">
    <property type="entry name" value="Luciferase-like_dom"/>
</dbReference>
<evidence type="ECO:0000256" key="6">
    <source>
        <dbReference type="PIRSR" id="PIRSR000337-1"/>
    </source>
</evidence>
<evidence type="ECO:0000256" key="4">
    <source>
        <dbReference type="ARBA" id="ARBA00023033"/>
    </source>
</evidence>
<reference evidence="9" key="3">
    <citation type="submission" date="2018-04" db="EMBL/GenBank/DDBJ databases">
        <authorList>
            <person name="Sheh A."/>
            <person name="Shen Z."/>
            <person name="Mannion A.J."/>
            <person name="Fox J.G."/>
        </authorList>
    </citation>
    <scope>NUCLEOTIDE SEQUENCE</scope>
    <source>
        <strain evidence="9">MIT 97-6194</strain>
    </source>
</reference>
<dbReference type="PANTHER" id="PTHR30011">
    <property type="entry name" value="ALKANESULFONATE MONOOXYGENASE-RELATED"/>
    <property type="match status" value="1"/>
</dbReference>
<reference evidence="9 10" key="1">
    <citation type="journal article" date="2014" name="Genome Announc.">
        <title>Draft genome sequences of eight enterohepatic helicobacter species isolated from both laboratory and wild rodents.</title>
        <authorList>
            <person name="Sheh A."/>
            <person name="Shen Z."/>
            <person name="Fox J.G."/>
        </authorList>
    </citation>
    <scope>NUCLEOTIDE SEQUENCE [LARGE SCALE GENOMIC DNA]</scope>
    <source>
        <strain evidence="9 10">MIT 97-6194</strain>
    </source>
</reference>
<keyword evidence="1 6" id="KW-0285">Flavoprotein</keyword>
<dbReference type="InterPro" id="IPR016215">
    <property type="entry name" value="NTA_MOA"/>
</dbReference>
<dbReference type="InterPro" id="IPR051260">
    <property type="entry name" value="Diverse_substr_monoxygenases"/>
</dbReference>
<name>A0A347VSA0_9HELI</name>
<keyword evidence="3 8" id="KW-0560">Oxidoreductase</keyword>
<feature type="domain" description="Luciferase-like" evidence="7">
    <location>
        <begin position="38"/>
        <end position="389"/>
    </location>
</feature>
<evidence type="ECO:0000313" key="8">
    <source>
        <dbReference type="EMBL" id="MWV69085.1"/>
    </source>
</evidence>
<protein>
    <submittedName>
        <fullName evidence="9">LLM class flavin-dependent oxidoreductase</fullName>
    </submittedName>
    <submittedName>
        <fullName evidence="8">NtaA/DmoA family FMN-dependent monooxygenase</fullName>
        <ecNumber evidence="8">1.14.-.-</ecNumber>
    </submittedName>
</protein>
<dbReference type="RefSeq" id="WP_034572929.1">
    <property type="nucleotide sequence ID" value="NZ_JRMP02000011.1"/>
</dbReference>
<feature type="binding site" evidence="6">
    <location>
        <position position="62"/>
    </location>
    <ligand>
        <name>FMN</name>
        <dbReference type="ChEBI" id="CHEBI:58210"/>
    </ligand>
</feature>
<dbReference type="EMBL" id="JRMP02000011">
    <property type="protein sequence ID" value="TLD93997.1"/>
    <property type="molecule type" value="Genomic_DNA"/>
</dbReference>
<dbReference type="AlphaFoldDB" id="A0A347VSA0"/>
<evidence type="ECO:0000313" key="9">
    <source>
        <dbReference type="EMBL" id="TLD93997.1"/>
    </source>
</evidence>
<dbReference type="InterPro" id="IPR036661">
    <property type="entry name" value="Luciferase-like_sf"/>
</dbReference>
<keyword evidence="2 6" id="KW-0288">FMN</keyword>
<gene>
    <name evidence="8" type="ORF">DCO61_03375</name>
    <name evidence="9" type="ORF">LS64_007500</name>
</gene>
<proteinExistence type="inferred from homology"/>
<comment type="similarity">
    <text evidence="5">Belongs to the NtaA/SnaA/DszA monooxygenase family.</text>
</comment>
<dbReference type="Proteomes" id="UP000477070">
    <property type="component" value="Unassembled WGS sequence"/>
</dbReference>
<dbReference type="Proteomes" id="UP000029714">
    <property type="component" value="Unassembled WGS sequence"/>
</dbReference>
<dbReference type="EC" id="1.14.-.-" evidence="8"/>
<keyword evidence="4 8" id="KW-0503">Monooxygenase</keyword>
<evidence type="ECO:0000256" key="2">
    <source>
        <dbReference type="ARBA" id="ARBA00022643"/>
    </source>
</evidence>
<keyword evidence="10" id="KW-1185">Reference proteome</keyword>
<feature type="binding site" evidence="6">
    <location>
        <position position="233"/>
    </location>
    <ligand>
        <name>FMN</name>
        <dbReference type="ChEBI" id="CHEBI:58210"/>
    </ligand>
</feature>
<feature type="binding site" evidence="6">
    <location>
        <position position="161"/>
    </location>
    <ligand>
        <name>FMN</name>
        <dbReference type="ChEBI" id="CHEBI:58210"/>
    </ligand>
</feature>
<feature type="binding site" evidence="6">
    <location>
        <position position="157"/>
    </location>
    <ligand>
        <name>FMN</name>
        <dbReference type="ChEBI" id="CHEBI:58210"/>
    </ligand>
</feature>
<feature type="binding site" evidence="6">
    <location>
        <position position="108"/>
    </location>
    <ligand>
        <name>FMN</name>
        <dbReference type="ChEBI" id="CHEBI:58210"/>
    </ligand>
</feature>
<evidence type="ECO:0000256" key="3">
    <source>
        <dbReference type="ARBA" id="ARBA00023002"/>
    </source>
</evidence>
<reference evidence="9 10" key="2">
    <citation type="journal article" date="2016" name="Infect. Immun.">
        <title>Helicobacter saguini, a Novel Helicobacter Isolated from Cotton-Top Tamarins with Ulcerative Colitis, Has Proinflammatory Properties and Induces Typhlocolitis and Dysplasia in Gnotobiotic IL-10-/- Mice.</title>
        <authorList>
            <person name="Shen Z."/>
            <person name="Mannion A."/>
            <person name="Whary M.T."/>
            <person name="Muthupalani S."/>
            <person name="Sheh A."/>
            <person name="Feng Y."/>
            <person name="Gong G."/>
            <person name="Vandamme P."/>
            <person name="Holcombe H.R."/>
            <person name="Paster B.J."/>
            <person name="Fox J.G."/>
        </authorList>
    </citation>
    <scope>NUCLEOTIDE SEQUENCE [LARGE SCALE GENOMIC DNA]</scope>
    <source>
        <strain evidence="9 10">MIT 97-6194</strain>
    </source>
</reference>
<dbReference type="OrthoDB" id="4505903at2"/>
<evidence type="ECO:0000259" key="7">
    <source>
        <dbReference type="Pfam" id="PF00296"/>
    </source>
</evidence>
<dbReference type="GO" id="GO:0016705">
    <property type="term" value="F:oxidoreductase activity, acting on paired donors, with incorporation or reduction of molecular oxygen"/>
    <property type="evidence" value="ECO:0007669"/>
    <property type="project" value="InterPro"/>
</dbReference>
<evidence type="ECO:0000256" key="1">
    <source>
        <dbReference type="ARBA" id="ARBA00022630"/>
    </source>
</evidence>
<organism evidence="9 10">
    <name type="scientific">Helicobacter saguini</name>
    <dbReference type="NCBI Taxonomy" id="1548018"/>
    <lineage>
        <taxon>Bacteria</taxon>
        <taxon>Pseudomonadati</taxon>
        <taxon>Campylobacterota</taxon>
        <taxon>Epsilonproteobacteria</taxon>
        <taxon>Campylobacterales</taxon>
        <taxon>Helicobacteraceae</taxon>
        <taxon>Helicobacter</taxon>
    </lineage>
</organism>
<comment type="caution">
    <text evidence="9">The sequence shown here is derived from an EMBL/GenBank/DDBJ whole genome shotgun (WGS) entry which is preliminary data.</text>
</comment>
<dbReference type="GO" id="GO:0004497">
    <property type="term" value="F:monooxygenase activity"/>
    <property type="evidence" value="ECO:0007669"/>
    <property type="project" value="UniProtKB-KW"/>
</dbReference>
<dbReference type="Gene3D" id="3.20.20.30">
    <property type="entry name" value="Luciferase-like domain"/>
    <property type="match status" value="1"/>
</dbReference>
<dbReference type="SUPFAM" id="SSF51679">
    <property type="entry name" value="Bacterial luciferase-like"/>
    <property type="match status" value="1"/>
</dbReference>
<dbReference type="NCBIfam" id="TIGR03860">
    <property type="entry name" value="FMN_nitrolo"/>
    <property type="match status" value="1"/>
</dbReference>
<dbReference type="STRING" id="1548018.LS64_10530"/>
<reference evidence="8 11" key="4">
    <citation type="submission" date="2019-12" db="EMBL/GenBank/DDBJ databases">
        <title>Multi-Generational Helicobacter saguini Isolates.</title>
        <authorList>
            <person name="Mannion A."/>
            <person name="Shen Z."/>
            <person name="Fox J.G."/>
        </authorList>
    </citation>
    <scope>NUCLEOTIDE SEQUENCE [LARGE SCALE GENOMIC DNA]</scope>
    <source>
        <strain evidence="8">16-048</strain>
        <strain evidence="11">16-048 (F4)</strain>
    </source>
</reference>
<evidence type="ECO:0000313" key="11">
    <source>
        <dbReference type="Proteomes" id="UP000477070"/>
    </source>
</evidence>
<dbReference type="PIRSF" id="PIRSF000337">
    <property type="entry name" value="NTA_MOA"/>
    <property type="match status" value="1"/>
</dbReference>
<dbReference type="Pfam" id="PF00296">
    <property type="entry name" value="Bac_luciferase"/>
    <property type="match status" value="1"/>
</dbReference>
<dbReference type="EMBL" id="QBIU01000001">
    <property type="protein sequence ID" value="MWV69085.1"/>
    <property type="molecule type" value="Genomic_DNA"/>
</dbReference>
<sequence length="483" mass="54054">MAKKNKKQINFNAFDMNCISHLSPGLWRYPNDEAVRYKDIEYWQNIAKIAEKGLFDAVFIADVLGVYDVYKGNDFGALRTALQVPVNDPVQLAAVMASVTQNVGFGITAATAFEHPYPFARRLSTLDHLTKGRVGWNIVTGYLPAANRNMGASELPHDERYDMADEYMEVIYKLLEGSWEDDAVIADKESGEYINPHKVHHIGHHGKYYDVPGIHICEPSIQRTPVLFQAGASSRGRRFAGRHAEAIFVTAPSKEHARLVVSQIRDELIKAGRDPHSAKIYLGATIITDSNDKLAEAKFNDLAKYGSTEGILVKYSGWLGVDLSRYKLDEPLNNIKSNAIIALVDALRESTTESGKIWTLQDLIHSERIGSLGPKIVGGKEKVADILEEFIEYSDADGFNLAYATTPGTFLDIVEFIVPTLQERDVYRREYNEGSLRNKLFGKGDRLPYSHTGAKYRVGGPKSTINDYANTGRRHISDEEYFI</sequence>
<accession>A0A347VSA0</accession>